<reference evidence="14 15" key="1">
    <citation type="journal article" date="2016" name="Nat. Commun.">
        <title>Thousands of microbial genomes shed light on interconnected biogeochemical processes in an aquifer system.</title>
        <authorList>
            <person name="Anantharaman K."/>
            <person name="Brown C.T."/>
            <person name="Hug L.A."/>
            <person name="Sharon I."/>
            <person name="Castelle C.J."/>
            <person name="Probst A.J."/>
            <person name="Thomas B.C."/>
            <person name="Singh A."/>
            <person name="Wilkins M.J."/>
            <person name="Karaoz U."/>
            <person name="Brodie E.L."/>
            <person name="Williams K.H."/>
            <person name="Hubbard S.S."/>
            <person name="Banfield J.F."/>
        </authorList>
    </citation>
    <scope>NUCLEOTIDE SEQUENCE [LARGE SCALE GENOMIC DNA]</scope>
</reference>
<comment type="catalytic activity">
    <reaction evidence="12">
        <text>tRNA(Cys) + L-cysteine + ATP = L-cysteinyl-tRNA(Cys) + AMP + diphosphate</text>
        <dbReference type="Rhea" id="RHEA:17773"/>
        <dbReference type="Rhea" id="RHEA-COMP:9661"/>
        <dbReference type="Rhea" id="RHEA-COMP:9679"/>
        <dbReference type="ChEBI" id="CHEBI:30616"/>
        <dbReference type="ChEBI" id="CHEBI:33019"/>
        <dbReference type="ChEBI" id="CHEBI:35235"/>
        <dbReference type="ChEBI" id="CHEBI:78442"/>
        <dbReference type="ChEBI" id="CHEBI:78517"/>
        <dbReference type="ChEBI" id="CHEBI:456215"/>
        <dbReference type="EC" id="6.1.1.16"/>
    </reaction>
</comment>
<dbReference type="SMART" id="SM00840">
    <property type="entry name" value="DALR_2"/>
    <property type="match status" value="1"/>
</dbReference>
<evidence type="ECO:0000256" key="12">
    <source>
        <dbReference type="HAMAP-Rule" id="MF_00041"/>
    </source>
</evidence>
<dbReference type="Pfam" id="PF23493">
    <property type="entry name" value="CysS_C"/>
    <property type="match status" value="1"/>
</dbReference>
<comment type="cofactor">
    <cofactor evidence="12">
        <name>Zn(2+)</name>
        <dbReference type="ChEBI" id="CHEBI:29105"/>
    </cofactor>
    <text evidence="12">Binds 1 zinc ion per subunit.</text>
</comment>
<dbReference type="GO" id="GO:0005829">
    <property type="term" value="C:cytosol"/>
    <property type="evidence" value="ECO:0007669"/>
    <property type="project" value="TreeGrafter"/>
</dbReference>
<keyword evidence="6 12" id="KW-0479">Metal-binding</keyword>
<evidence type="ECO:0000256" key="7">
    <source>
        <dbReference type="ARBA" id="ARBA00022741"/>
    </source>
</evidence>
<feature type="binding site" evidence="12">
    <location>
        <position position="42"/>
    </location>
    <ligand>
        <name>Zn(2+)</name>
        <dbReference type="ChEBI" id="CHEBI:29105"/>
    </ligand>
</feature>
<feature type="domain" description="Cysteinyl-tRNA synthetase class Ia DALR" evidence="13">
    <location>
        <begin position="369"/>
        <end position="423"/>
    </location>
</feature>
<dbReference type="AlphaFoldDB" id="A0A1G2M1W3"/>
<feature type="short sequence motif" description="'HIGH' region" evidence="12">
    <location>
        <begin position="44"/>
        <end position="54"/>
    </location>
</feature>
<comment type="similarity">
    <text evidence="2 12">Belongs to the class-I aminoacyl-tRNA synthetase family.</text>
</comment>
<evidence type="ECO:0000256" key="5">
    <source>
        <dbReference type="ARBA" id="ARBA00022598"/>
    </source>
</evidence>
<organism evidence="14 15">
    <name type="scientific">Candidatus Taylorbacteria bacterium RIFCSPHIGHO2_01_FULL_46_22b</name>
    <dbReference type="NCBI Taxonomy" id="1802301"/>
    <lineage>
        <taxon>Bacteria</taxon>
        <taxon>Candidatus Tayloriibacteriota</taxon>
    </lineage>
</organism>
<dbReference type="PRINTS" id="PR00983">
    <property type="entry name" value="TRNASYNTHCYS"/>
</dbReference>
<evidence type="ECO:0000256" key="2">
    <source>
        <dbReference type="ARBA" id="ARBA00005594"/>
    </source>
</evidence>
<dbReference type="Gene3D" id="3.40.50.620">
    <property type="entry name" value="HUPs"/>
    <property type="match status" value="1"/>
</dbReference>
<dbReference type="Gene3D" id="1.20.120.640">
    <property type="entry name" value="Anticodon-binding domain of a subclass of class I aminoacyl-tRNA synthetases"/>
    <property type="match status" value="1"/>
</dbReference>
<evidence type="ECO:0000256" key="8">
    <source>
        <dbReference type="ARBA" id="ARBA00022833"/>
    </source>
</evidence>
<keyword evidence="5 12" id="KW-0436">Ligase</keyword>
<dbReference type="SUPFAM" id="SSF47323">
    <property type="entry name" value="Anticodon-binding domain of a subclass of class I aminoacyl-tRNA synthetases"/>
    <property type="match status" value="1"/>
</dbReference>
<dbReference type="HAMAP" id="MF_00041">
    <property type="entry name" value="Cys_tRNA_synth"/>
    <property type="match status" value="1"/>
</dbReference>
<name>A0A1G2M1W3_9BACT</name>
<evidence type="ECO:0000256" key="3">
    <source>
        <dbReference type="ARBA" id="ARBA00011245"/>
    </source>
</evidence>
<keyword evidence="7 12" id="KW-0547">Nucleotide-binding</keyword>
<dbReference type="GO" id="GO:0004817">
    <property type="term" value="F:cysteine-tRNA ligase activity"/>
    <property type="evidence" value="ECO:0007669"/>
    <property type="project" value="UniProtKB-UniRule"/>
</dbReference>
<feature type="binding site" evidence="12">
    <location>
        <position position="261"/>
    </location>
    <ligand>
        <name>Zn(2+)</name>
        <dbReference type="ChEBI" id="CHEBI:29105"/>
    </ligand>
</feature>
<dbReference type="InterPro" id="IPR015803">
    <property type="entry name" value="Cys-tRNA-ligase"/>
</dbReference>
<evidence type="ECO:0000313" key="14">
    <source>
        <dbReference type="EMBL" id="OHA17813.1"/>
    </source>
</evidence>
<dbReference type="STRING" id="1802301.A2664_03245"/>
<evidence type="ECO:0000256" key="11">
    <source>
        <dbReference type="ARBA" id="ARBA00023146"/>
    </source>
</evidence>
<dbReference type="Proteomes" id="UP000178873">
    <property type="component" value="Unassembled WGS sequence"/>
</dbReference>
<dbReference type="NCBIfam" id="TIGR00435">
    <property type="entry name" value="cysS"/>
    <property type="match status" value="1"/>
</dbReference>
<dbReference type="InterPro" id="IPR009080">
    <property type="entry name" value="tRNAsynth_Ia_anticodon-bd"/>
</dbReference>
<keyword evidence="11 12" id="KW-0030">Aminoacyl-tRNA synthetase</keyword>
<dbReference type="InterPro" id="IPR032678">
    <property type="entry name" value="tRNA-synt_1_cat_dom"/>
</dbReference>
<keyword evidence="10 12" id="KW-0648">Protein biosynthesis</keyword>
<dbReference type="PANTHER" id="PTHR10890">
    <property type="entry name" value="CYSTEINYL-TRNA SYNTHETASE"/>
    <property type="match status" value="1"/>
</dbReference>
<dbReference type="PANTHER" id="PTHR10890:SF3">
    <property type="entry name" value="CYSTEINE--TRNA LIGASE, CYTOPLASMIC"/>
    <property type="match status" value="1"/>
</dbReference>
<proteinExistence type="inferred from homology"/>
<dbReference type="GO" id="GO:0006423">
    <property type="term" value="P:cysteinyl-tRNA aminoacylation"/>
    <property type="evidence" value="ECO:0007669"/>
    <property type="project" value="UniProtKB-UniRule"/>
</dbReference>
<gene>
    <name evidence="12" type="primary">cysS</name>
    <name evidence="14" type="ORF">A2664_03245</name>
</gene>
<dbReference type="EC" id="6.1.1.16" evidence="12"/>
<comment type="subunit">
    <text evidence="3 12">Monomer.</text>
</comment>
<evidence type="ECO:0000256" key="6">
    <source>
        <dbReference type="ARBA" id="ARBA00022723"/>
    </source>
</evidence>
<dbReference type="CDD" id="cd00672">
    <property type="entry name" value="CysRS_core"/>
    <property type="match status" value="1"/>
</dbReference>
<evidence type="ECO:0000313" key="15">
    <source>
        <dbReference type="Proteomes" id="UP000178873"/>
    </source>
</evidence>
<dbReference type="InterPro" id="IPR056411">
    <property type="entry name" value="CysS_C"/>
</dbReference>
<accession>A0A1G2M1W3</accession>
<feature type="binding site" evidence="12">
    <location>
        <position position="296"/>
    </location>
    <ligand>
        <name>ATP</name>
        <dbReference type="ChEBI" id="CHEBI:30616"/>
    </ligand>
</feature>
<dbReference type="InterPro" id="IPR024909">
    <property type="entry name" value="Cys-tRNA/MSH_ligase"/>
</dbReference>
<keyword evidence="8 12" id="KW-0862">Zinc</keyword>
<dbReference type="GO" id="GO:0008270">
    <property type="term" value="F:zinc ion binding"/>
    <property type="evidence" value="ECO:0007669"/>
    <property type="project" value="UniProtKB-UniRule"/>
</dbReference>
<comment type="caution">
    <text evidence="12">Lacks conserved residue(s) required for the propagation of feature annotation.</text>
</comment>
<feature type="binding site" evidence="12">
    <location>
        <position position="236"/>
    </location>
    <ligand>
        <name>Zn(2+)</name>
        <dbReference type="ChEBI" id="CHEBI:29105"/>
    </ligand>
</feature>
<evidence type="ECO:0000256" key="1">
    <source>
        <dbReference type="ARBA" id="ARBA00004496"/>
    </source>
</evidence>
<dbReference type="InterPro" id="IPR014729">
    <property type="entry name" value="Rossmann-like_a/b/a_fold"/>
</dbReference>
<dbReference type="InterPro" id="IPR015273">
    <property type="entry name" value="Cys-tRNA-synt_Ia_DALR"/>
</dbReference>
<dbReference type="SUPFAM" id="SSF52374">
    <property type="entry name" value="Nucleotidylyl transferase"/>
    <property type="match status" value="1"/>
</dbReference>
<comment type="subcellular location">
    <subcellularLocation>
        <location evidence="1 12">Cytoplasm</location>
    </subcellularLocation>
</comment>
<keyword evidence="4 12" id="KW-0963">Cytoplasm</keyword>
<dbReference type="GO" id="GO:0005524">
    <property type="term" value="F:ATP binding"/>
    <property type="evidence" value="ECO:0007669"/>
    <property type="project" value="UniProtKB-UniRule"/>
</dbReference>
<evidence type="ECO:0000256" key="9">
    <source>
        <dbReference type="ARBA" id="ARBA00022840"/>
    </source>
</evidence>
<protein>
    <recommendedName>
        <fullName evidence="12">Cysteine--tRNA ligase</fullName>
        <ecNumber evidence="12">6.1.1.16</ecNumber>
    </recommendedName>
    <alternativeName>
        <fullName evidence="12">Cysteinyl-tRNA synthetase</fullName>
        <shortName evidence="12">CysRS</shortName>
    </alternativeName>
</protein>
<evidence type="ECO:0000256" key="10">
    <source>
        <dbReference type="ARBA" id="ARBA00022917"/>
    </source>
</evidence>
<feature type="binding site" evidence="12">
    <location>
        <position position="265"/>
    </location>
    <ligand>
        <name>Zn(2+)</name>
        <dbReference type="ChEBI" id="CHEBI:29105"/>
    </ligand>
</feature>
<keyword evidence="9 12" id="KW-0067">ATP-binding</keyword>
<evidence type="ECO:0000259" key="13">
    <source>
        <dbReference type="SMART" id="SM00840"/>
    </source>
</evidence>
<dbReference type="Pfam" id="PF01406">
    <property type="entry name" value="tRNA-synt_1e"/>
    <property type="match status" value="1"/>
</dbReference>
<sequence length="484" mass="55104">MFKFFLKEPPAPEVHVLFYNTLGRAKEHFVPLKAGRVSMYHCGPTVYGYTHIGHARAYVFADLIKRLFLYQGLTVNQIINITDVGHLTDDEDQGQDKIEEGARRENKTAKEIVELYTNDFMENLSKLNVDTDGTIFPKASEHILEQIAFIKTLEEKGYTYPTSDGIYFDTSRFPDYGKLGNIDLKGLEEGKRVAINAEKKHPTDFALWKFSKPEEKRQQEWESPWGKGFPGWHIECSAMSTKYLGHRFDIHTGGVDHIPVHHNNEIAQSNCALGVKSVNYWMHSEHLRIDGKKISKSLGNVILLKHVEERNISPLAYRYWLLTSHYRTPINFTWEALEAAHRGFYRLQKAFVEDLGVKKGSINATYRKTFSDALADDIDTPKAIATLWNLLKDTGVSKPDKKATLLDFDKVLGLGLSTAQEFLEGNKKEIANSDIPPEVENLLTERERARLAKDFKKADELRDKIKAAGFEISDTPDGAKLQKV</sequence>
<dbReference type="EMBL" id="MHRF01000013">
    <property type="protein sequence ID" value="OHA17813.1"/>
    <property type="molecule type" value="Genomic_DNA"/>
</dbReference>
<comment type="caution">
    <text evidence="14">The sequence shown here is derived from an EMBL/GenBank/DDBJ whole genome shotgun (WGS) entry which is preliminary data.</text>
</comment>
<evidence type="ECO:0000256" key="4">
    <source>
        <dbReference type="ARBA" id="ARBA00022490"/>
    </source>
</evidence>